<evidence type="ECO:0000313" key="2">
    <source>
        <dbReference type="EMBL" id="TKW09897.1"/>
    </source>
</evidence>
<feature type="compositionally biased region" description="Basic and acidic residues" evidence="1">
    <location>
        <begin position="275"/>
        <end position="295"/>
    </location>
</feature>
<accession>A0A4U6UHE2</accession>
<feature type="compositionally biased region" description="Basic and acidic residues" evidence="1">
    <location>
        <begin position="120"/>
        <end position="134"/>
    </location>
</feature>
<feature type="compositionally biased region" description="Basic and acidic residues" evidence="1">
    <location>
        <begin position="158"/>
        <end position="203"/>
    </location>
</feature>
<dbReference type="AlphaFoldDB" id="A0A4U6UHE2"/>
<reference evidence="2" key="1">
    <citation type="submission" date="2019-03" db="EMBL/GenBank/DDBJ databases">
        <title>WGS assembly of Setaria viridis.</title>
        <authorList>
            <person name="Huang P."/>
            <person name="Jenkins J."/>
            <person name="Grimwood J."/>
            <person name="Barry K."/>
            <person name="Healey A."/>
            <person name="Mamidi S."/>
            <person name="Sreedasyam A."/>
            <person name="Shu S."/>
            <person name="Feldman M."/>
            <person name="Wu J."/>
            <person name="Yu Y."/>
            <person name="Chen C."/>
            <person name="Johnson J."/>
            <person name="Rokhsar D."/>
            <person name="Baxter I."/>
            <person name="Schmutz J."/>
            <person name="Brutnell T."/>
            <person name="Kellogg E."/>
        </authorList>
    </citation>
    <scope>NUCLEOTIDE SEQUENCE [LARGE SCALE GENOMIC DNA]</scope>
</reference>
<organism evidence="2 3">
    <name type="scientific">Setaria viridis</name>
    <name type="common">Green bristlegrass</name>
    <name type="synonym">Setaria italica subsp. viridis</name>
    <dbReference type="NCBI Taxonomy" id="4556"/>
    <lineage>
        <taxon>Eukaryota</taxon>
        <taxon>Viridiplantae</taxon>
        <taxon>Streptophyta</taxon>
        <taxon>Embryophyta</taxon>
        <taxon>Tracheophyta</taxon>
        <taxon>Spermatophyta</taxon>
        <taxon>Magnoliopsida</taxon>
        <taxon>Liliopsida</taxon>
        <taxon>Poales</taxon>
        <taxon>Poaceae</taxon>
        <taxon>PACMAD clade</taxon>
        <taxon>Panicoideae</taxon>
        <taxon>Panicodae</taxon>
        <taxon>Paniceae</taxon>
        <taxon>Cenchrinae</taxon>
        <taxon>Setaria</taxon>
    </lineage>
</organism>
<keyword evidence="3" id="KW-1185">Reference proteome</keyword>
<sequence>MYGATSPDMPQQLPLSSGEVTRILAGGRHRRQLVVKDKRIVNWQHDKDDERGLGGYRHREESNEADRRRRVLVDVPHGGQPERQHLHGQRRDGERDERVRPRTQPPVDSDGGHVPARGGEQGHVDRDEREEQRGGVRRVRAVPSAVRGVRELAWVRQDGGRRGEHEDVRGEERQAGERHGDGGRRRQPRAADGRAQKQEHGGEHPGLGDAVRHEGVCEARHGVAARREHGGPPEEREAERLGNGKEPREEGEQQAGATERRAQVEDAAQAALPRARVEGDEHERRRDGERRDERGGGGGHEVGAASDGRRRDLPGHEGLLDRDAGLHCFPAAAWDRFRAPPAAVEHGGRARAILQLPRRRHAPAAHAARPRPRRLDTAEAEAAWAQPNQTYHHRIGARLGRIEPWRHRIRPRCH</sequence>
<feature type="compositionally biased region" description="Basic and acidic residues" evidence="1">
    <location>
        <begin position="307"/>
        <end position="316"/>
    </location>
</feature>
<feature type="compositionally biased region" description="Basic and acidic residues" evidence="1">
    <location>
        <begin position="80"/>
        <end position="100"/>
    </location>
</feature>
<feature type="region of interest" description="Disordered" evidence="1">
    <location>
        <begin position="48"/>
        <end position="142"/>
    </location>
</feature>
<name>A0A4U6UHE2_SETVI</name>
<evidence type="ECO:0000256" key="1">
    <source>
        <dbReference type="SAM" id="MobiDB-lite"/>
    </source>
</evidence>
<dbReference type="Proteomes" id="UP000298652">
    <property type="component" value="Chromosome 6"/>
</dbReference>
<gene>
    <name evidence="2" type="ORF">SEVIR_6G131200v2</name>
</gene>
<feature type="region of interest" description="Disordered" evidence="1">
    <location>
        <begin position="155"/>
        <end position="316"/>
    </location>
</feature>
<evidence type="ECO:0000313" key="3">
    <source>
        <dbReference type="Proteomes" id="UP000298652"/>
    </source>
</evidence>
<feature type="compositionally biased region" description="Basic and acidic residues" evidence="1">
    <location>
        <begin position="48"/>
        <end position="67"/>
    </location>
</feature>
<proteinExistence type="predicted"/>
<protein>
    <submittedName>
        <fullName evidence="2">Uncharacterized protein</fullName>
    </submittedName>
</protein>
<feature type="compositionally biased region" description="Basic and acidic residues" evidence="1">
    <location>
        <begin position="210"/>
        <end position="251"/>
    </location>
</feature>
<dbReference type="Gramene" id="TKW09897">
    <property type="protein sequence ID" value="TKW09897"/>
    <property type="gene ID" value="SEVIR_6G131200v2"/>
</dbReference>
<dbReference type="EMBL" id="CM016557">
    <property type="protein sequence ID" value="TKW09897.1"/>
    <property type="molecule type" value="Genomic_DNA"/>
</dbReference>